<gene>
    <name evidence="1" type="ORF">RND71_040318</name>
</gene>
<dbReference type="Proteomes" id="UP001291623">
    <property type="component" value="Unassembled WGS sequence"/>
</dbReference>
<evidence type="ECO:0000313" key="2">
    <source>
        <dbReference type="Proteomes" id="UP001291623"/>
    </source>
</evidence>
<reference evidence="1" key="1">
    <citation type="submission" date="2023-12" db="EMBL/GenBank/DDBJ databases">
        <title>Genome assembly of Anisodus tanguticus.</title>
        <authorList>
            <person name="Wang Y.-J."/>
        </authorList>
    </citation>
    <scope>NUCLEOTIDE SEQUENCE</scope>
    <source>
        <strain evidence="1">KB-2021</strain>
        <tissue evidence="1">Leaf</tissue>
    </source>
</reference>
<evidence type="ECO:0000313" key="1">
    <source>
        <dbReference type="EMBL" id="KAK4338856.1"/>
    </source>
</evidence>
<protein>
    <submittedName>
        <fullName evidence="1">Uncharacterized protein</fullName>
    </submittedName>
</protein>
<dbReference type="AlphaFoldDB" id="A0AAE1QSR1"/>
<comment type="caution">
    <text evidence="1">The sequence shown here is derived from an EMBL/GenBank/DDBJ whole genome shotgun (WGS) entry which is preliminary data.</text>
</comment>
<keyword evidence="2" id="KW-1185">Reference proteome</keyword>
<name>A0AAE1QSR1_9SOLA</name>
<organism evidence="1 2">
    <name type="scientific">Anisodus tanguticus</name>
    <dbReference type="NCBI Taxonomy" id="243964"/>
    <lineage>
        <taxon>Eukaryota</taxon>
        <taxon>Viridiplantae</taxon>
        <taxon>Streptophyta</taxon>
        <taxon>Embryophyta</taxon>
        <taxon>Tracheophyta</taxon>
        <taxon>Spermatophyta</taxon>
        <taxon>Magnoliopsida</taxon>
        <taxon>eudicotyledons</taxon>
        <taxon>Gunneridae</taxon>
        <taxon>Pentapetalae</taxon>
        <taxon>asterids</taxon>
        <taxon>lamiids</taxon>
        <taxon>Solanales</taxon>
        <taxon>Solanaceae</taxon>
        <taxon>Solanoideae</taxon>
        <taxon>Hyoscyameae</taxon>
        <taxon>Anisodus</taxon>
    </lineage>
</organism>
<proteinExistence type="predicted"/>
<sequence length="364" mass="41887">MNLFDKLNILFEVSTLAYKATSHTEKQRVEVRLDFKGPTMEKWVGEFNKPISYILCHFHPGWAINDCGLLYLLACWASDPTRLCKRIRVQFGPQKSVHPKGKRKVTDRSKNRPSPCIRDGICDTYAHMRPQILRHLWVAIPPLGLCPSARHTPYAMQNTPHLPNFVETCIFRYRKHHSEETRPNTRYDINTDLYHIDPMKGKMENWDSRTREVTSTYPSSVSLVSLSIITLIPCNISNNHFQALFISKVHFGGGQHHTSDRLVVASMPVSERGQSCKRYPKDLSGLTLEGGHLEIRKAYTSTRLRSKRFIGMDRLSPTNYRTKVNTVVSRHAEGSPRSLVQKEIEIHYQIVRKNGMTMDEISTQ</sequence>
<dbReference type="EMBL" id="JAVYJV010000023">
    <property type="protein sequence ID" value="KAK4338856.1"/>
    <property type="molecule type" value="Genomic_DNA"/>
</dbReference>
<accession>A0AAE1QSR1</accession>